<dbReference type="EMBL" id="BMPO01000003">
    <property type="protein sequence ID" value="GGJ91567.1"/>
    <property type="molecule type" value="Genomic_DNA"/>
</dbReference>
<dbReference type="Proteomes" id="UP000635983">
    <property type="component" value="Unassembled WGS sequence"/>
</dbReference>
<reference evidence="1" key="2">
    <citation type="submission" date="2020-09" db="EMBL/GenBank/DDBJ databases">
        <authorList>
            <person name="Sun Q."/>
            <person name="Ohkuma M."/>
        </authorList>
    </citation>
    <scope>NUCLEOTIDE SEQUENCE</scope>
    <source>
        <strain evidence="1">JCM 30078</strain>
    </source>
</reference>
<keyword evidence="2" id="KW-1185">Reference proteome</keyword>
<keyword evidence="1" id="KW-0449">Lipoprotein</keyword>
<sequence>MPPIRYLALAGALSLSAGCQMFSTQDETTHRPVERLQGELTEEAGVWWLTPCGASERLQVTEAEGFSVLQDARMLQAGGGPLFADLGGARSSEGRYEVSRAYRVQYEGNACGDPVFRRLQARAAGNEPFWSAEVNPKGMIIDRPGKQQSMVLPFLEERLPDGGQSLTSEANGKHIELWLAPQRCVDSMSGNLYHLSAELRIDGEVQRGCAYYGGQRQ</sequence>
<evidence type="ECO:0000313" key="1">
    <source>
        <dbReference type="EMBL" id="GGJ91567.1"/>
    </source>
</evidence>
<gene>
    <name evidence="1" type="ORF">GCM10009304_16690</name>
</gene>
<name>A0A917PTA4_9PSED</name>
<proteinExistence type="predicted"/>
<evidence type="ECO:0000313" key="2">
    <source>
        <dbReference type="Proteomes" id="UP000635983"/>
    </source>
</evidence>
<protein>
    <submittedName>
        <fullName evidence="1">Lipoprotein</fullName>
    </submittedName>
</protein>
<comment type="caution">
    <text evidence="1">The sequence shown here is derived from an EMBL/GenBank/DDBJ whole genome shotgun (WGS) entry which is preliminary data.</text>
</comment>
<dbReference type="PROSITE" id="PS51257">
    <property type="entry name" value="PROKAR_LIPOPROTEIN"/>
    <property type="match status" value="1"/>
</dbReference>
<dbReference type="AlphaFoldDB" id="A0A917PTA4"/>
<reference evidence="1" key="1">
    <citation type="journal article" date="2014" name="Int. J. Syst. Evol. Microbiol.">
        <title>Complete genome sequence of Corynebacterium casei LMG S-19264T (=DSM 44701T), isolated from a smear-ripened cheese.</title>
        <authorList>
            <consortium name="US DOE Joint Genome Institute (JGI-PGF)"/>
            <person name="Walter F."/>
            <person name="Albersmeier A."/>
            <person name="Kalinowski J."/>
            <person name="Ruckert C."/>
        </authorList>
    </citation>
    <scope>NUCLEOTIDE SEQUENCE</scope>
    <source>
        <strain evidence="1">JCM 30078</strain>
    </source>
</reference>
<dbReference type="RefSeq" id="WP_188982736.1">
    <property type="nucleotide sequence ID" value="NZ_BMPO01000003.1"/>
</dbReference>
<organism evidence="1 2">
    <name type="scientific">Pseudomonas matsuisoli</name>
    <dbReference type="NCBI Taxonomy" id="1515666"/>
    <lineage>
        <taxon>Bacteria</taxon>
        <taxon>Pseudomonadati</taxon>
        <taxon>Pseudomonadota</taxon>
        <taxon>Gammaproteobacteria</taxon>
        <taxon>Pseudomonadales</taxon>
        <taxon>Pseudomonadaceae</taxon>
        <taxon>Pseudomonas</taxon>
    </lineage>
</organism>
<accession>A0A917PTA4</accession>